<evidence type="ECO:0000313" key="3">
    <source>
        <dbReference type="EMBL" id="KAK9166835.1"/>
    </source>
</evidence>
<evidence type="ECO:0000256" key="1">
    <source>
        <dbReference type="SAM" id="MobiDB-lite"/>
    </source>
</evidence>
<accession>A0AAP0LA88</accession>
<gene>
    <name evidence="3" type="ORF">Scep_002026</name>
</gene>
<name>A0AAP0LA88_9MAGN</name>
<feature type="signal peptide" evidence="2">
    <location>
        <begin position="1"/>
        <end position="24"/>
    </location>
</feature>
<evidence type="ECO:0000313" key="4">
    <source>
        <dbReference type="Proteomes" id="UP001419268"/>
    </source>
</evidence>
<protein>
    <submittedName>
        <fullName evidence="3">Uncharacterized protein</fullName>
    </submittedName>
</protein>
<comment type="caution">
    <text evidence="3">The sequence shown here is derived from an EMBL/GenBank/DDBJ whole genome shotgun (WGS) entry which is preliminary data.</text>
</comment>
<feature type="chain" id="PRO_5042885983" evidence="2">
    <location>
        <begin position="25"/>
        <end position="184"/>
    </location>
</feature>
<reference evidence="3 4" key="1">
    <citation type="submission" date="2024-01" db="EMBL/GenBank/DDBJ databases">
        <title>Genome assemblies of Stephania.</title>
        <authorList>
            <person name="Yang L."/>
        </authorList>
    </citation>
    <scope>NUCLEOTIDE SEQUENCE [LARGE SCALE GENOMIC DNA]</scope>
    <source>
        <strain evidence="3">JXDWG</strain>
        <tissue evidence="3">Leaf</tissue>
    </source>
</reference>
<keyword evidence="4" id="KW-1185">Reference proteome</keyword>
<sequence>MSRLSTLASHGLASLLSLTWKLEGIYVFIENQYLICMEDKLENFEGLSWNVNAKNRQISFKSILTNCHDEKDSNVSTRTPPIGVNNESQVDVAKMCVEASEPERCMEETAEASSKAICFYDKSKVRCGADQRPPKTAKNRFVAASEQRNCRIADIGVDDEQIARSIDSTAYREQSRRSPSTTER</sequence>
<dbReference type="AlphaFoldDB" id="A0AAP0LA88"/>
<proteinExistence type="predicted"/>
<keyword evidence="2" id="KW-0732">Signal</keyword>
<dbReference type="EMBL" id="JBBNAG010000001">
    <property type="protein sequence ID" value="KAK9166835.1"/>
    <property type="molecule type" value="Genomic_DNA"/>
</dbReference>
<organism evidence="3 4">
    <name type="scientific">Stephania cephalantha</name>
    <dbReference type="NCBI Taxonomy" id="152367"/>
    <lineage>
        <taxon>Eukaryota</taxon>
        <taxon>Viridiplantae</taxon>
        <taxon>Streptophyta</taxon>
        <taxon>Embryophyta</taxon>
        <taxon>Tracheophyta</taxon>
        <taxon>Spermatophyta</taxon>
        <taxon>Magnoliopsida</taxon>
        <taxon>Ranunculales</taxon>
        <taxon>Menispermaceae</taxon>
        <taxon>Menispermoideae</taxon>
        <taxon>Cissampelideae</taxon>
        <taxon>Stephania</taxon>
    </lineage>
</organism>
<feature type="region of interest" description="Disordered" evidence="1">
    <location>
        <begin position="161"/>
        <end position="184"/>
    </location>
</feature>
<evidence type="ECO:0000256" key="2">
    <source>
        <dbReference type="SAM" id="SignalP"/>
    </source>
</evidence>
<feature type="compositionally biased region" description="Polar residues" evidence="1">
    <location>
        <begin position="166"/>
        <end position="184"/>
    </location>
</feature>
<dbReference type="Proteomes" id="UP001419268">
    <property type="component" value="Unassembled WGS sequence"/>
</dbReference>